<evidence type="ECO:0000259" key="2">
    <source>
        <dbReference type="SMART" id="SM00822"/>
    </source>
</evidence>
<dbReference type="RefSeq" id="WP_113891989.1">
    <property type="nucleotide sequence ID" value="NZ_QNRK01000037.1"/>
</dbReference>
<dbReference type="InterPro" id="IPR002347">
    <property type="entry name" value="SDR_fam"/>
</dbReference>
<reference evidence="3 4" key="1">
    <citation type="submission" date="2018-06" db="EMBL/GenBank/DDBJ databases">
        <title>Genomic Encyclopedia of Type Strains, Phase IV (KMG-IV): sequencing the most valuable type-strain genomes for metagenomic binning, comparative biology and taxonomic classification.</title>
        <authorList>
            <person name="Goeker M."/>
        </authorList>
    </citation>
    <scope>NUCLEOTIDE SEQUENCE [LARGE SCALE GENOMIC DNA]</scope>
    <source>
        <strain evidence="3 4">DSM 24875</strain>
    </source>
</reference>
<dbReference type="EMBL" id="QNRK01000037">
    <property type="protein sequence ID" value="RBP05018.1"/>
    <property type="molecule type" value="Genomic_DNA"/>
</dbReference>
<dbReference type="FunFam" id="3.40.50.720:FF:000084">
    <property type="entry name" value="Short-chain dehydrogenase reductase"/>
    <property type="match status" value="1"/>
</dbReference>
<organism evidence="3 4">
    <name type="scientific">Roseiarcus fermentans</name>
    <dbReference type="NCBI Taxonomy" id="1473586"/>
    <lineage>
        <taxon>Bacteria</taxon>
        <taxon>Pseudomonadati</taxon>
        <taxon>Pseudomonadota</taxon>
        <taxon>Alphaproteobacteria</taxon>
        <taxon>Hyphomicrobiales</taxon>
        <taxon>Roseiarcaceae</taxon>
        <taxon>Roseiarcus</taxon>
    </lineage>
</organism>
<dbReference type="PRINTS" id="PR00080">
    <property type="entry name" value="SDRFAMILY"/>
</dbReference>
<gene>
    <name evidence="3" type="ORF">DFR50_1372</name>
</gene>
<comment type="caution">
    <text evidence="3">The sequence shown here is derived from an EMBL/GenBank/DDBJ whole genome shotgun (WGS) entry which is preliminary data.</text>
</comment>
<dbReference type="InterPro" id="IPR057326">
    <property type="entry name" value="KR_dom"/>
</dbReference>
<dbReference type="Proteomes" id="UP000253529">
    <property type="component" value="Unassembled WGS sequence"/>
</dbReference>
<protein>
    <submittedName>
        <fullName evidence="3">NAD(P)-dependent dehydrogenase (Short-subunit alcohol dehydrogenase family)</fullName>
    </submittedName>
</protein>
<sequence>MVQRTFLVTGATKGIGLAVSKRLAAAGHQVVGVAREPLPSFPGTLVSVDLSDDRASAEAFVELAQRHSFDGVVNNAGVGKLQPLGEVDLAVVDQLMRFNLHPSINAVQAILPTLRRKGWGRIVNITSVVTLGMVNRTAYAASKAALGSFTRTWALELAETGITVNSVAPGPVETELFRRNTPAGSEAERIFLANIPMRRLAHPDEIAAAVAFMLSEDASYITGQTLFVDGGGSIGKAAT</sequence>
<dbReference type="InterPro" id="IPR036291">
    <property type="entry name" value="NAD(P)-bd_dom_sf"/>
</dbReference>
<accession>A0A366ERK2</accession>
<dbReference type="InterPro" id="IPR050259">
    <property type="entry name" value="SDR"/>
</dbReference>
<dbReference type="Pfam" id="PF13561">
    <property type="entry name" value="adh_short_C2"/>
    <property type="match status" value="1"/>
</dbReference>
<dbReference type="PANTHER" id="PTHR42879">
    <property type="entry name" value="3-OXOACYL-(ACYL-CARRIER-PROTEIN) REDUCTASE"/>
    <property type="match status" value="1"/>
</dbReference>
<dbReference type="SUPFAM" id="SSF51735">
    <property type="entry name" value="NAD(P)-binding Rossmann-fold domains"/>
    <property type="match status" value="1"/>
</dbReference>
<dbReference type="PANTHER" id="PTHR42879:SF2">
    <property type="entry name" value="3-OXOACYL-[ACYL-CARRIER-PROTEIN] REDUCTASE FABG"/>
    <property type="match status" value="1"/>
</dbReference>
<dbReference type="CDD" id="cd05233">
    <property type="entry name" value="SDR_c"/>
    <property type="match status" value="1"/>
</dbReference>
<proteinExistence type="inferred from homology"/>
<evidence type="ECO:0000313" key="3">
    <source>
        <dbReference type="EMBL" id="RBP05018.1"/>
    </source>
</evidence>
<dbReference type="Gene3D" id="3.40.50.720">
    <property type="entry name" value="NAD(P)-binding Rossmann-like Domain"/>
    <property type="match status" value="1"/>
</dbReference>
<evidence type="ECO:0000313" key="4">
    <source>
        <dbReference type="Proteomes" id="UP000253529"/>
    </source>
</evidence>
<feature type="domain" description="Ketoreductase" evidence="2">
    <location>
        <begin position="4"/>
        <end position="170"/>
    </location>
</feature>
<dbReference type="SMART" id="SM00822">
    <property type="entry name" value="PKS_KR"/>
    <property type="match status" value="1"/>
</dbReference>
<comment type="similarity">
    <text evidence="1">Belongs to the short-chain dehydrogenases/reductases (SDR) family.</text>
</comment>
<keyword evidence="4" id="KW-1185">Reference proteome</keyword>
<dbReference type="NCBIfam" id="NF005753">
    <property type="entry name" value="PRK07577.1"/>
    <property type="match status" value="1"/>
</dbReference>
<evidence type="ECO:0000256" key="1">
    <source>
        <dbReference type="ARBA" id="ARBA00006484"/>
    </source>
</evidence>
<dbReference type="PRINTS" id="PR00081">
    <property type="entry name" value="GDHRDH"/>
</dbReference>
<dbReference type="AlphaFoldDB" id="A0A366ERK2"/>
<name>A0A366ERK2_9HYPH</name>
<dbReference type="OrthoDB" id="9779623at2"/>